<accession>A0AAJ5X3N6</accession>
<dbReference type="EMBL" id="CP119316">
    <property type="protein sequence ID" value="WEK45252.1"/>
    <property type="molecule type" value="Genomic_DNA"/>
</dbReference>
<dbReference type="AlphaFoldDB" id="A0AAJ5X3N6"/>
<proteinExistence type="predicted"/>
<evidence type="ECO:0008006" key="3">
    <source>
        <dbReference type="Google" id="ProtNLM"/>
    </source>
</evidence>
<evidence type="ECO:0000313" key="2">
    <source>
        <dbReference type="Proteomes" id="UP001218362"/>
    </source>
</evidence>
<name>A0AAJ5X3N6_9SPHN</name>
<evidence type="ECO:0000313" key="1">
    <source>
        <dbReference type="EMBL" id="WEK45252.1"/>
    </source>
</evidence>
<dbReference type="Proteomes" id="UP001218362">
    <property type="component" value="Chromosome"/>
</dbReference>
<protein>
    <recommendedName>
        <fullName evidence="3">Methionyl-tRNA formyltransferase-like protein</fullName>
    </recommendedName>
</protein>
<sequence>MEELTFILEQATAGVGSEYFYLNLDGGDPVYRERVYCYELYHQMRLRWPAQTPFYLNGEVDKARHPKMTDLRDRFPKPDLLVHQPGYMTGNFAVIEVKCERASKAGIVKDLETLSFFVNEFGYQRAIYLIYGDVAMATLEQVQEVAQNMEDPGVIEYWAHVGPHTAATPL</sequence>
<reference evidence="1" key="1">
    <citation type="submission" date="2023-03" db="EMBL/GenBank/DDBJ databases">
        <title>Andean soil-derived lignocellulolytic bacterial consortium as a source of novel taxa and putative plastic-active enzymes.</title>
        <authorList>
            <person name="Diaz-Garcia L."/>
            <person name="Chuvochina M."/>
            <person name="Feuerriegel G."/>
            <person name="Bunk B."/>
            <person name="Sproer C."/>
            <person name="Streit W.R."/>
            <person name="Rodriguez L.M."/>
            <person name="Overmann J."/>
            <person name="Jimenez D.J."/>
        </authorList>
    </citation>
    <scope>NUCLEOTIDE SEQUENCE</scope>
    <source>
        <strain evidence="1">MAG 26</strain>
    </source>
</reference>
<gene>
    <name evidence="1" type="ORF">P0Y56_09410</name>
</gene>
<dbReference type="KEGG" id="acob:P0Y56_09410"/>
<organism evidence="1 2">
    <name type="scientific">Candidatus Andeanibacterium colombiense</name>
    <dbReference type="NCBI Taxonomy" id="3121345"/>
    <lineage>
        <taxon>Bacteria</taxon>
        <taxon>Pseudomonadati</taxon>
        <taxon>Pseudomonadota</taxon>
        <taxon>Alphaproteobacteria</taxon>
        <taxon>Sphingomonadales</taxon>
        <taxon>Sphingomonadaceae</taxon>
        <taxon>Candidatus Andeanibacterium</taxon>
    </lineage>
</organism>